<keyword evidence="4" id="KW-1185">Reference proteome</keyword>
<organism evidence="3 4">
    <name type="scientific">Hymenobacter rigui</name>
    <dbReference type="NCBI Taxonomy" id="334424"/>
    <lineage>
        <taxon>Bacteria</taxon>
        <taxon>Pseudomonadati</taxon>
        <taxon>Bacteroidota</taxon>
        <taxon>Cytophagia</taxon>
        <taxon>Cytophagales</taxon>
        <taxon>Hymenobacteraceae</taxon>
        <taxon>Hymenobacter</taxon>
    </lineage>
</organism>
<protein>
    <submittedName>
        <fullName evidence="3">Uncharacterized protein</fullName>
    </submittedName>
</protein>
<reference evidence="3 4" key="1">
    <citation type="submission" date="2018-12" db="EMBL/GenBank/DDBJ databases">
        <authorList>
            <person name="Feng G."/>
            <person name="Zhu H."/>
        </authorList>
    </citation>
    <scope>NUCLEOTIDE SEQUENCE [LARGE SCALE GENOMIC DNA]</scope>
    <source>
        <strain evidence="3 4">KCTC 12533</strain>
    </source>
</reference>
<feature type="compositionally biased region" description="Basic residues" evidence="1">
    <location>
        <begin position="35"/>
        <end position="44"/>
    </location>
</feature>
<dbReference type="RefSeq" id="WP_125419398.1">
    <property type="nucleotide sequence ID" value="NZ_RWIT01000003.1"/>
</dbReference>
<name>A0A428KSP5_9BACT</name>
<gene>
    <name evidence="3" type="ORF">EI291_08615</name>
</gene>
<feature type="signal peptide" evidence="2">
    <location>
        <begin position="1"/>
        <end position="23"/>
    </location>
</feature>
<comment type="caution">
    <text evidence="3">The sequence shown here is derived from an EMBL/GenBank/DDBJ whole genome shotgun (WGS) entry which is preliminary data.</text>
</comment>
<evidence type="ECO:0000313" key="4">
    <source>
        <dbReference type="Proteomes" id="UP000273500"/>
    </source>
</evidence>
<dbReference type="EMBL" id="RWIT01000003">
    <property type="protein sequence ID" value="RSK49543.1"/>
    <property type="molecule type" value="Genomic_DNA"/>
</dbReference>
<evidence type="ECO:0000256" key="2">
    <source>
        <dbReference type="SAM" id="SignalP"/>
    </source>
</evidence>
<sequence length="63" mass="6792">MKTLATLLLLAVVANTYPSHSTAGPGPTKSETKASKKKAGKLFGKRAPESAYAKAMRRNELFR</sequence>
<feature type="region of interest" description="Disordered" evidence="1">
    <location>
        <begin position="17"/>
        <end position="63"/>
    </location>
</feature>
<dbReference type="AlphaFoldDB" id="A0A428KSP5"/>
<accession>A0A428KSP5</accession>
<feature type="chain" id="PRO_5019105853" evidence="2">
    <location>
        <begin position="24"/>
        <end position="63"/>
    </location>
</feature>
<evidence type="ECO:0000313" key="3">
    <source>
        <dbReference type="EMBL" id="RSK49543.1"/>
    </source>
</evidence>
<keyword evidence="2" id="KW-0732">Signal</keyword>
<proteinExistence type="predicted"/>
<dbReference type="Proteomes" id="UP000273500">
    <property type="component" value="Unassembled WGS sequence"/>
</dbReference>
<evidence type="ECO:0000256" key="1">
    <source>
        <dbReference type="SAM" id="MobiDB-lite"/>
    </source>
</evidence>